<reference evidence="3 4" key="1">
    <citation type="journal article" date="2019" name="Int. J. Syst. Evol. Microbiol.">
        <title>Streptomyces cyaneochromogenes sp. nov., a blue pigment-producing actinomycete from manganese-contaminated soil.</title>
        <authorList>
            <person name="Tang X."/>
            <person name="Zhao J."/>
            <person name="Li K."/>
            <person name="Chen Z."/>
            <person name="Sun Y."/>
            <person name="Gao J."/>
        </authorList>
    </citation>
    <scope>NUCLEOTIDE SEQUENCE [LARGE SCALE GENOMIC DNA]</scope>
    <source>
        <strain evidence="3 4">MK-45</strain>
    </source>
</reference>
<dbReference type="RefSeq" id="WP_126392933.1">
    <property type="nucleotide sequence ID" value="NZ_CP034539.1"/>
</dbReference>
<dbReference type="KEGG" id="scya:EJ357_19755"/>
<organism evidence="3 4">
    <name type="scientific">Streptomyces cyaneochromogenes</name>
    <dbReference type="NCBI Taxonomy" id="2496836"/>
    <lineage>
        <taxon>Bacteria</taxon>
        <taxon>Bacillati</taxon>
        <taxon>Actinomycetota</taxon>
        <taxon>Actinomycetes</taxon>
        <taxon>Kitasatosporales</taxon>
        <taxon>Streptomycetaceae</taxon>
        <taxon>Streptomyces</taxon>
    </lineage>
</organism>
<dbReference type="AlphaFoldDB" id="A0A3S9M8D1"/>
<accession>A0A3S9M8D1</accession>
<feature type="transmembrane region" description="Helical" evidence="2">
    <location>
        <begin position="112"/>
        <end position="135"/>
    </location>
</feature>
<proteinExistence type="predicted"/>
<evidence type="ECO:0000313" key="3">
    <source>
        <dbReference type="EMBL" id="AZQ35453.1"/>
    </source>
</evidence>
<evidence type="ECO:0000313" key="4">
    <source>
        <dbReference type="Proteomes" id="UP000280298"/>
    </source>
</evidence>
<feature type="region of interest" description="Disordered" evidence="1">
    <location>
        <begin position="143"/>
        <end position="171"/>
    </location>
</feature>
<evidence type="ECO:0000256" key="1">
    <source>
        <dbReference type="SAM" id="MobiDB-lite"/>
    </source>
</evidence>
<dbReference type="Proteomes" id="UP000280298">
    <property type="component" value="Chromosome"/>
</dbReference>
<dbReference type="EMBL" id="CP034539">
    <property type="protein sequence ID" value="AZQ35453.1"/>
    <property type="molecule type" value="Genomic_DNA"/>
</dbReference>
<feature type="compositionally biased region" description="Basic residues" evidence="1">
    <location>
        <begin position="154"/>
        <end position="171"/>
    </location>
</feature>
<feature type="compositionally biased region" description="Basic and acidic residues" evidence="1">
    <location>
        <begin position="143"/>
        <end position="153"/>
    </location>
</feature>
<evidence type="ECO:0000256" key="2">
    <source>
        <dbReference type="SAM" id="Phobius"/>
    </source>
</evidence>
<keyword evidence="2" id="KW-1133">Transmembrane helix</keyword>
<keyword evidence="2" id="KW-0812">Transmembrane</keyword>
<keyword evidence="4" id="KW-1185">Reference proteome</keyword>
<sequence length="171" mass="18556">MASGVSDRFSYVLTHTAVIRHTGDGRTLTKSSANERASGLDRLADRPSEEAVSCDHCAARLRVTLRSAAEVERRRRPYRPLWKVSALLTVLSGWGLVEVVRGGDGLGGGEFLAMAGSAAATVLFGWGTLWSLLLTRSFDTPEIARTDGPEPRGVRHGWGSRRGGRRSVRPE</sequence>
<feature type="transmembrane region" description="Helical" evidence="2">
    <location>
        <begin position="81"/>
        <end position="100"/>
    </location>
</feature>
<protein>
    <submittedName>
        <fullName evidence="3">Uncharacterized protein</fullName>
    </submittedName>
</protein>
<dbReference type="OrthoDB" id="4259789at2"/>
<gene>
    <name evidence="3" type="ORF">EJ357_19755</name>
</gene>
<keyword evidence="2" id="KW-0472">Membrane</keyword>
<name>A0A3S9M8D1_9ACTN</name>